<dbReference type="InterPro" id="IPR030400">
    <property type="entry name" value="Sedolisin_dom"/>
</dbReference>
<comment type="cofactor">
    <cofactor evidence="15">
        <name>Ca(2+)</name>
        <dbReference type="ChEBI" id="CHEBI:29108"/>
    </cofactor>
    <text evidence="15">Binds 1 Ca(2+) ion per subunit.</text>
</comment>
<evidence type="ECO:0000256" key="15">
    <source>
        <dbReference type="PROSITE-ProRule" id="PRU01032"/>
    </source>
</evidence>
<evidence type="ECO:0000256" key="6">
    <source>
        <dbReference type="ARBA" id="ARBA00022670"/>
    </source>
</evidence>
<accession>G0S4Y8</accession>
<evidence type="ECO:0000256" key="7">
    <source>
        <dbReference type="ARBA" id="ARBA00022723"/>
    </source>
</evidence>
<evidence type="ECO:0000256" key="13">
    <source>
        <dbReference type="ARBA" id="ARBA00023145"/>
    </source>
</evidence>
<evidence type="ECO:0000256" key="2">
    <source>
        <dbReference type="ARBA" id="ARBA00002451"/>
    </source>
</evidence>
<feature type="binding site" evidence="15">
    <location>
        <position position="641"/>
    </location>
    <ligand>
        <name>Ca(2+)</name>
        <dbReference type="ChEBI" id="CHEBI:29108"/>
    </ligand>
</feature>
<feature type="active site" description="Charge relay system" evidence="15">
    <location>
        <position position="319"/>
    </location>
</feature>
<name>G0S4Y8_CHATD</name>
<dbReference type="EC" id="3.4.14.10" evidence="4"/>
<dbReference type="GO" id="GO:0046872">
    <property type="term" value="F:metal ion binding"/>
    <property type="evidence" value="ECO:0007669"/>
    <property type="project" value="UniProtKB-UniRule"/>
</dbReference>
<keyword evidence="7 15" id="KW-0479">Metal-binding</keyword>
<dbReference type="InterPro" id="IPR023828">
    <property type="entry name" value="Peptidase_S8_Ser-AS"/>
</dbReference>
<dbReference type="PANTHER" id="PTHR14218">
    <property type="entry name" value="PROTEASE S8 TRIPEPTIDYL PEPTIDASE I CLN2"/>
    <property type="match status" value="1"/>
</dbReference>
<dbReference type="OrthoDB" id="2919105at2759"/>
<evidence type="ECO:0000313" key="19">
    <source>
        <dbReference type="EMBL" id="EGS21359.1"/>
    </source>
</evidence>
<evidence type="ECO:0000313" key="20">
    <source>
        <dbReference type="Proteomes" id="UP000008066"/>
    </source>
</evidence>
<dbReference type="InterPro" id="IPR050819">
    <property type="entry name" value="Tripeptidyl-peptidase_I"/>
</dbReference>
<comment type="catalytic activity">
    <reaction evidence="1">
        <text>Release of an N-terminal tripeptide from a polypeptide.</text>
        <dbReference type="EC" id="3.4.14.10"/>
    </reaction>
</comment>
<dbReference type="GO" id="GO:0008240">
    <property type="term" value="F:tripeptidyl-peptidase activity"/>
    <property type="evidence" value="ECO:0007669"/>
    <property type="project" value="UniProtKB-EC"/>
</dbReference>
<keyword evidence="10 15" id="KW-0720">Serine protease</keyword>
<keyword evidence="13" id="KW-0865">Zymogen</keyword>
<proteinExistence type="predicted"/>
<feature type="region of interest" description="Disordered" evidence="16">
    <location>
        <begin position="175"/>
        <end position="202"/>
    </location>
</feature>
<keyword evidence="20" id="KW-1185">Reference proteome</keyword>
<dbReference type="GO" id="GO:0004252">
    <property type="term" value="F:serine-type endopeptidase activity"/>
    <property type="evidence" value="ECO:0007669"/>
    <property type="project" value="UniProtKB-UniRule"/>
</dbReference>
<dbReference type="GO" id="GO:0006508">
    <property type="term" value="P:proteolysis"/>
    <property type="evidence" value="ECO:0007669"/>
    <property type="project" value="UniProtKB-KW"/>
</dbReference>
<dbReference type="SUPFAM" id="SSF52743">
    <property type="entry name" value="Subtilisin-like"/>
    <property type="match status" value="1"/>
</dbReference>
<dbReference type="OMA" id="NDPRANN"/>
<dbReference type="Pfam" id="PF00082">
    <property type="entry name" value="Peptidase_S8"/>
    <property type="match status" value="1"/>
</dbReference>
<dbReference type="Pfam" id="PF09286">
    <property type="entry name" value="Pro-kuma_activ"/>
    <property type="match status" value="1"/>
</dbReference>
<dbReference type="PROSITE" id="PS00138">
    <property type="entry name" value="SUBTILASE_SER"/>
    <property type="match status" value="1"/>
</dbReference>
<dbReference type="InterPro" id="IPR036852">
    <property type="entry name" value="Peptidase_S8/S53_dom_sf"/>
</dbReference>
<dbReference type="PANTHER" id="PTHR14218:SF15">
    <property type="entry name" value="TRIPEPTIDYL-PEPTIDASE 1"/>
    <property type="match status" value="1"/>
</dbReference>
<dbReference type="SUPFAM" id="SSF54897">
    <property type="entry name" value="Protease propeptides/inhibitors"/>
    <property type="match status" value="1"/>
</dbReference>
<evidence type="ECO:0000256" key="11">
    <source>
        <dbReference type="ARBA" id="ARBA00022837"/>
    </source>
</evidence>
<dbReference type="EMBL" id="GL988041">
    <property type="protein sequence ID" value="EGS21359.1"/>
    <property type="molecule type" value="Genomic_DNA"/>
</dbReference>
<dbReference type="RefSeq" id="XP_006693655.1">
    <property type="nucleotide sequence ID" value="XM_006693592.1"/>
</dbReference>
<organism evidence="20">
    <name type="scientific">Chaetomium thermophilum (strain DSM 1495 / CBS 144.50 / IMI 039719)</name>
    <name type="common">Thermochaetoides thermophila</name>
    <dbReference type="NCBI Taxonomy" id="759272"/>
    <lineage>
        <taxon>Eukaryota</taxon>
        <taxon>Fungi</taxon>
        <taxon>Dikarya</taxon>
        <taxon>Ascomycota</taxon>
        <taxon>Pezizomycotina</taxon>
        <taxon>Sordariomycetes</taxon>
        <taxon>Sordariomycetidae</taxon>
        <taxon>Sordariales</taxon>
        <taxon>Chaetomiaceae</taxon>
        <taxon>Thermochaetoides</taxon>
    </lineage>
</organism>
<dbReference type="AlphaFoldDB" id="G0S4Y8"/>
<evidence type="ECO:0000256" key="9">
    <source>
        <dbReference type="ARBA" id="ARBA00022801"/>
    </source>
</evidence>
<comment type="function">
    <text evidence="2">Secreted tripeptidyl-peptidase which degrades proteins at acidic pHs and is involved in virulence.</text>
</comment>
<gene>
    <name evidence="19" type="ORF">CTHT_0032140</name>
</gene>
<evidence type="ECO:0000256" key="5">
    <source>
        <dbReference type="ARBA" id="ARBA00022525"/>
    </source>
</evidence>
<dbReference type="KEGG" id="cthr:CTHT_0032140"/>
<feature type="chain" id="PRO_5003408920" description="tripeptidyl-peptidase II" evidence="17">
    <location>
        <begin position="20"/>
        <end position="660"/>
    </location>
</feature>
<keyword evidence="5" id="KW-0964">Secreted</keyword>
<comment type="subcellular location">
    <subcellularLocation>
        <location evidence="3">Secreted</location>
        <location evidence="3">Extracellular space</location>
    </subcellularLocation>
</comment>
<sequence length="660" mass="71757">MRYHFALALLGLFISPIHAAPSVVLEQVKGIPPGWSLHHEADPSDKITLFVALKEPGIEKLKEKLHERQNPDHPSFRQHLSRDEVQQYRQPARRSLSAVSTWLRSGGIRNVHYQGGLISFEATVKTVKSLLQADLAYYAYNGTNADPVLRALSYTIPSWLHDHIAFVHPISNFMPPRSSRGHRGDSHKTRRPRPKPKPTKTQTIWTLTPTSKVVSPPTPTYISDEGYQEEEEFPLGYPCLPATVPKCIKQLYNITYTPSGPSPVRFGVAGFLEQWILYSDVDKFLDVFSPHLPSTYNFTVELINNATNPQDSPLNAGIEASLDVEYAMSLGHPTNVVYYITGGRGVKLNPLTGEARDVSDNEPFLEFLDAMLAKPDSELPHVLSISYADDEPSVPRPYAIRVCDMFAALAARGVSVLVATGDAGAAGTGHSQCVVGAGGSTSHVHSHSYKNSSHPSGQRKTFISTFPGSCPYVTAVGATSNVAPPVMGADFSAGGFSEYFSRPKWQDDVVLPYIEHVLKTLTRATNTTAGRKLSAAGMFNRTGRATPDISAIGSAFQIVMGGEHAQVLGTSASTPVVAAMIALINDARMRAGKPSLGWLNPLLYSAKVRKVLKDVTEGDSRGCHFPDGTESVGWPSAEGYDCVTGLGVVDDFNDFMSVLL</sequence>
<evidence type="ECO:0000256" key="3">
    <source>
        <dbReference type="ARBA" id="ARBA00004239"/>
    </source>
</evidence>
<keyword evidence="11 15" id="KW-0106">Calcium</keyword>
<keyword evidence="6 15" id="KW-0645">Protease</keyword>
<feature type="domain" description="Peptidase S53" evidence="18">
    <location>
        <begin position="242"/>
        <end position="660"/>
    </location>
</feature>
<evidence type="ECO:0000256" key="8">
    <source>
        <dbReference type="ARBA" id="ARBA00022729"/>
    </source>
</evidence>
<dbReference type="InterPro" id="IPR000209">
    <property type="entry name" value="Peptidase_S8/S53_dom"/>
</dbReference>
<dbReference type="eggNOG" id="ENOG502RS6E">
    <property type="taxonomic scope" value="Eukaryota"/>
</dbReference>
<feature type="compositionally biased region" description="Basic residues" evidence="16">
    <location>
        <begin position="188"/>
        <end position="198"/>
    </location>
</feature>
<evidence type="ECO:0000256" key="1">
    <source>
        <dbReference type="ARBA" id="ARBA00001910"/>
    </source>
</evidence>
<evidence type="ECO:0000256" key="12">
    <source>
        <dbReference type="ARBA" id="ARBA00023026"/>
    </source>
</evidence>
<evidence type="ECO:0000256" key="4">
    <source>
        <dbReference type="ARBA" id="ARBA00012462"/>
    </source>
</evidence>
<feature type="signal peptide" evidence="17">
    <location>
        <begin position="1"/>
        <end position="19"/>
    </location>
</feature>
<dbReference type="CDD" id="cd11377">
    <property type="entry name" value="Pro-peptidase_S53"/>
    <property type="match status" value="1"/>
</dbReference>
<evidence type="ECO:0000256" key="17">
    <source>
        <dbReference type="SAM" id="SignalP"/>
    </source>
</evidence>
<dbReference type="HOGENOM" id="CLU_013783_3_2_1"/>
<dbReference type="FunFam" id="3.40.50.200:FF:000015">
    <property type="entry name" value="Tripeptidyl peptidase A"/>
    <property type="match status" value="1"/>
</dbReference>
<keyword evidence="8 17" id="KW-0732">Signal</keyword>
<keyword evidence="9 15" id="KW-0378">Hydrolase</keyword>
<dbReference type="Proteomes" id="UP000008066">
    <property type="component" value="Unassembled WGS sequence"/>
</dbReference>
<evidence type="ECO:0000256" key="16">
    <source>
        <dbReference type="SAM" id="MobiDB-lite"/>
    </source>
</evidence>
<protein>
    <recommendedName>
        <fullName evidence="4">tripeptidyl-peptidase II</fullName>
        <ecNumber evidence="4">3.4.14.10</ecNumber>
    </recommendedName>
</protein>
<reference evidence="19 20" key="1">
    <citation type="journal article" date="2011" name="Cell">
        <title>Insight into structure and assembly of the nuclear pore complex by utilizing the genome of a eukaryotic thermophile.</title>
        <authorList>
            <person name="Amlacher S."/>
            <person name="Sarges P."/>
            <person name="Flemming D."/>
            <person name="van Noort V."/>
            <person name="Kunze R."/>
            <person name="Devos D.P."/>
            <person name="Arumugam M."/>
            <person name="Bork P."/>
            <person name="Hurt E."/>
        </authorList>
    </citation>
    <scope>NUCLEOTIDE SEQUENCE [LARGE SCALE GENOMIC DNA]</scope>
    <source>
        <strain evidence="20">DSM 1495 / CBS 144.50 / IMI 039719</strain>
    </source>
</reference>
<evidence type="ECO:0000256" key="10">
    <source>
        <dbReference type="ARBA" id="ARBA00022825"/>
    </source>
</evidence>
<feature type="binding site" evidence="15">
    <location>
        <position position="614"/>
    </location>
    <ligand>
        <name>Ca(2+)</name>
        <dbReference type="ChEBI" id="CHEBI:29108"/>
    </ligand>
</feature>
<dbReference type="GeneID" id="18257252"/>
<keyword evidence="14" id="KW-0325">Glycoprotein</keyword>
<feature type="active site" description="Charge relay system" evidence="15">
    <location>
        <position position="323"/>
    </location>
</feature>
<dbReference type="GO" id="GO:0005576">
    <property type="term" value="C:extracellular region"/>
    <property type="evidence" value="ECO:0007669"/>
    <property type="project" value="UniProtKB-SubCell"/>
</dbReference>
<dbReference type="CDD" id="cd04056">
    <property type="entry name" value="Peptidases_S53"/>
    <property type="match status" value="1"/>
</dbReference>
<keyword evidence="12" id="KW-0843">Virulence</keyword>
<feature type="binding site" evidence="15">
    <location>
        <position position="639"/>
    </location>
    <ligand>
        <name>Ca(2+)</name>
        <dbReference type="ChEBI" id="CHEBI:29108"/>
    </ligand>
</feature>
<feature type="active site" description="Charge relay system" evidence="15">
    <location>
        <position position="571"/>
    </location>
</feature>
<evidence type="ECO:0000256" key="14">
    <source>
        <dbReference type="ARBA" id="ARBA00023180"/>
    </source>
</evidence>
<dbReference type="SMART" id="SM00944">
    <property type="entry name" value="Pro-kuma_activ"/>
    <property type="match status" value="1"/>
</dbReference>
<dbReference type="Gene3D" id="3.40.50.200">
    <property type="entry name" value="Peptidase S8/S53 domain"/>
    <property type="match status" value="1"/>
</dbReference>
<dbReference type="PROSITE" id="PS51695">
    <property type="entry name" value="SEDOLISIN"/>
    <property type="match status" value="1"/>
</dbReference>
<feature type="binding site" evidence="15">
    <location>
        <position position="615"/>
    </location>
    <ligand>
        <name>Ca(2+)</name>
        <dbReference type="ChEBI" id="CHEBI:29108"/>
    </ligand>
</feature>
<dbReference type="InterPro" id="IPR015366">
    <property type="entry name" value="S53_propep"/>
</dbReference>
<evidence type="ECO:0000259" key="18">
    <source>
        <dbReference type="PROSITE" id="PS51695"/>
    </source>
</evidence>